<proteinExistence type="predicted"/>
<dbReference type="OrthoDB" id="1163500at2759"/>
<name>A0A2P5ENW2_TREOI</name>
<protein>
    <submittedName>
        <fullName evidence="1">Uncharacterized protein</fullName>
    </submittedName>
</protein>
<dbReference type="EMBL" id="JXTC01000120">
    <property type="protein sequence ID" value="PON87237.1"/>
    <property type="molecule type" value="Genomic_DNA"/>
</dbReference>
<organism evidence="1 2">
    <name type="scientific">Trema orientale</name>
    <name type="common">Charcoal tree</name>
    <name type="synonym">Celtis orientalis</name>
    <dbReference type="NCBI Taxonomy" id="63057"/>
    <lineage>
        <taxon>Eukaryota</taxon>
        <taxon>Viridiplantae</taxon>
        <taxon>Streptophyta</taxon>
        <taxon>Embryophyta</taxon>
        <taxon>Tracheophyta</taxon>
        <taxon>Spermatophyta</taxon>
        <taxon>Magnoliopsida</taxon>
        <taxon>eudicotyledons</taxon>
        <taxon>Gunneridae</taxon>
        <taxon>Pentapetalae</taxon>
        <taxon>rosids</taxon>
        <taxon>fabids</taxon>
        <taxon>Rosales</taxon>
        <taxon>Cannabaceae</taxon>
        <taxon>Trema</taxon>
    </lineage>
</organism>
<reference evidence="2" key="1">
    <citation type="submission" date="2016-06" db="EMBL/GenBank/DDBJ databases">
        <title>Parallel loss of symbiosis genes in relatives of nitrogen-fixing non-legume Parasponia.</title>
        <authorList>
            <person name="Van Velzen R."/>
            <person name="Holmer R."/>
            <person name="Bu F."/>
            <person name="Rutten L."/>
            <person name="Van Zeijl A."/>
            <person name="Liu W."/>
            <person name="Santuari L."/>
            <person name="Cao Q."/>
            <person name="Sharma T."/>
            <person name="Shen D."/>
            <person name="Roswanjaya Y."/>
            <person name="Wardhani T."/>
            <person name="Kalhor M.S."/>
            <person name="Jansen J."/>
            <person name="Van den Hoogen J."/>
            <person name="Gungor B."/>
            <person name="Hartog M."/>
            <person name="Hontelez J."/>
            <person name="Verver J."/>
            <person name="Yang W.-C."/>
            <person name="Schijlen E."/>
            <person name="Repin R."/>
            <person name="Schilthuizen M."/>
            <person name="Schranz E."/>
            <person name="Heidstra R."/>
            <person name="Miyata K."/>
            <person name="Fedorova E."/>
            <person name="Kohlen W."/>
            <person name="Bisseling T."/>
            <person name="Smit S."/>
            <person name="Geurts R."/>
        </authorList>
    </citation>
    <scope>NUCLEOTIDE SEQUENCE [LARGE SCALE GENOMIC DNA]</scope>
    <source>
        <strain evidence="2">cv. RG33-2</strain>
    </source>
</reference>
<sequence>MVYGAKAIWPVELFVPSAKMALSSDDAESTREFDLEVLEDRRDQVQQGVLSYQKKLAQAYNRLIRPPSFQVRELVLKAADHIMKGLHVAKFTPNWEGPYRIADIKPSGYCVLQEIDTGKLSPPTNLKFIKKYYT</sequence>
<accession>A0A2P5ENW2</accession>
<comment type="caution">
    <text evidence="1">The sequence shown here is derived from an EMBL/GenBank/DDBJ whole genome shotgun (WGS) entry which is preliminary data.</text>
</comment>
<dbReference type="InParanoid" id="A0A2P5ENW2"/>
<gene>
    <name evidence="1" type="ORF">TorRG33x02_170140</name>
</gene>
<dbReference type="Proteomes" id="UP000237000">
    <property type="component" value="Unassembled WGS sequence"/>
</dbReference>
<dbReference type="AlphaFoldDB" id="A0A2P5ENW2"/>
<keyword evidence="2" id="KW-1185">Reference proteome</keyword>
<evidence type="ECO:0000313" key="2">
    <source>
        <dbReference type="Proteomes" id="UP000237000"/>
    </source>
</evidence>
<evidence type="ECO:0000313" key="1">
    <source>
        <dbReference type="EMBL" id="PON87237.1"/>
    </source>
</evidence>